<dbReference type="Proteomes" id="UP000282674">
    <property type="component" value="Unassembled WGS sequence"/>
</dbReference>
<organism evidence="3 4">
    <name type="scientific">Actinomadura harenae</name>
    <dbReference type="NCBI Taxonomy" id="2483351"/>
    <lineage>
        <taxon>Bacteria</taxon>
        <taxon>Bacillati</taxon>
        <taxon>Actinomycetota</taxon>
        <taxon>Actinomycetes</taxon>
        <taxon>Streptosporangiales</taxon>
        <taxon>Thermomonosporaceae</taxon>
        <taxon>Actinomadura</taxon>
    </lineage>
</organism>
<feature type="transmembrane region" description="Helical" evidence="2">
    <location>
        <begin position="28"/>
        <end position="48"/>
    </location>
</feature>
<dbReference type="AlphaFoldDB" id="A0A3M2M3C9"/>
<accession>A0A3M2M3C9</accession>
<feature type="region of interest" description="Disordered" evidence="1">
    <location>
        <begin position="199"/>
        <end position="219"/>
    </location>
</feature>
<feature type="region of interest" description="Disordered" evidence="1">
    <location>
        <begin position="95"/>
        <end position="124"/>
    </location>
</feature>
<feature type="transmembrane region" description="Helical" evidence="2">
    <location>
        <begin position="173"/>
        <end position="192"/>
    </location>
</feature>
<evidence type="ECO:0000256" key="1">
    <source>
        <dbReference type="SAM" id="MobiDB-lite"/>
    </source>
</evidence>
<proteinExistence type="predicted"/>
<sequence>MTRGNRPRPNPDHSARWLPGRQITPPPGALAALLICGVVLAALGWVLLAAPFGPDIRAQEPLHTAVRMWALTAGSLWTLAMVGVVSRAVVTTPRNMRAAQEQAEQDPPGAPLPGEPSAGEQRRQPAGFARDLALRATALAAAALPMALCGWLLPSVILNPRHPAPHFAAPMLTLTFALAAFTHATLSVAVLLPAVRPRRDADADPAERTMVAPSKREES</sequence>
<feature type="transmembrane region" description="Helical" evidence="2">
    <location>
        <begin position="132"/>
        <end position="153"/>
    </location>
</feature>
<keyword evidence="2" id="KW-0472">Membrane</keyword>
<evidence type="ECO:0000313" key="3">
    <source>
        <dbReference type="EMBL" id="RMI43313.1"/>
    </source>
</evidence>
<gene>
    <name evidence="3" type="ORF">EBO15_16670</name>
</gene>
<reference evidence="3 4" key="1">
    <citation type="submission" date="2018-10" db="EMBL/GenBank/DDBJ databases">
        <title>Isolation from soil.</title>
        <authorList>
            <person name="Hu J."/>
        </authorList>
    </citation>
    <scope>NUCLEOTIDE SEQUENCE [LARGE SCALE GENOMIC DNA]</scope>
    <source>
        <strain evidence="3 4">NEAU-Ht49</strain>
    </source>
</reference>
<protein>
    <submittedName>
        <fullName evidence="3">Uncharacterized protein</fullName>
    </submittedName>
</protein>
<keyword evidence="2" id="KW-0812">Transmembrane</keyword>
<name>A0A3M2M3C9_9ACTN</name>
<evidence type="ECO:0000313" key="4">
    <source>
        <dbReference type="Proteomes" id="UP000282674"/>
    </source>
</evidence>
<dbReference type="RefSeq" id="WP_122195309.1">
    <property type="nucleotide sequence ID" value="NZ_JBHSKC010000012.1"/>
</dbReference>
<keyword evidence="4" id="KW-1185">Reference proteome</keyword>
<feature type="region of interest" description="Disordered" evidence="1">
    <location>
        <begin position="1"/>
        <end position="20"/>
    </location>
</feature>
<dbReference type="EMBL" id="RFFG01000026">
    <property type="protein sequence ID" value="RMI43313.1"/>
    <property type="molecule type" value="Genomic_DNA"/>
</dbReference>
<evidence type="ECO:0000256" key="2">
    <source>
        <dbReference type="SAM" id="Phobius"/>
    </source>
</evidence>
<comment type="caution">
    <text evidence="3">The sequence shown here is derived from an EMBL/GenBank/DDBJ whole genome shotgun (WGS) entry which is preliminary data.</text>
</comment>
<feature type="transmembrane region" description="Helical" evidence="2">
    <location>
        <begin position="68"/>
        <end position="90"/>
    </location>
</feature>
<keyword evidence="2" id="KW-1133">Transmembrane helix</keyword>